<gene>
    <name evidence="1" type="ORF">PoB_001191800</name>
</gene>
<evidence type="ECO:0000313" key="1">
    <source>
        <dbReference type="EMBL" id="GFN85412.1"/>
    </source>
</evidence>
<dbReference type="AlphaFoldDB" id="A0AAV3YS77"/>
<name>A0AAV3YS77_9GAST</name>
<sequence>MDAKQATFARDFEVDWPWLKWVCRILKQSSKIKSVMYNILKCAGRMLSQLKILRKFPLCRLRDRPEVRPLLDHFEQVLLHLNDSLRFLLLRRTGRVSTLGST</sequence>
<dbReference type="Proteomes" id="UP000735302">
    <property type="component" value="Unassembled WGS sequence"/>
</dbReference>
<proteinExistence type="predicted"/>
<accession>A0AAV3YS77</accession>
<protein>
    <submittedName>
        <fullName evidence="1">Uncharacterized protein</fullName>
    </submittedName>
</protein>
<dbReference type="EMBL" id="BLXT01001414">
    <property type="protein sequence ID" value="GFN85412.1"/>
    <property type="molecule type" value="Genomic_DNA"/>
</dbReference>
<evidence type="ECO:0000313" key="2">
    <source>
        <dbReference type="Proteomes" id="UP000735302"/>
    </source>
</evidence>
<comment type="caution">
    <text evidence="1">The sequence shown here is derived from an EMBL/GenBank/DDBJ whole genome shotgun (WGS) entry which is preliminary data.</text>
</comment>
<reference evidence="1 2" key="1">
    <citation type="journal article" date="2021" name="Elife">
        <title>Chloroplast acquisition without the gene transfer in kleptoplastic sea slugs, Plakobranchus ocellatus.</title>
        <authorList>
            <person name="Maeda T."/>
            <person name="Takahashi S."/>
            <person name="Yoshida T."/>
            <person name="Shimamura S."/>
            <person name="Takaki Y."/>
            <person name="Nagai Y."/>
            <person name="Toyoda A."/>
            <person name="Suzuki Y."/>
            <person name="Arimoto A."/>
            <person name="Ishii H."/>
            <person name="Satoh N."/>
            <person name="Nishiyama T."/>
            <person name="Hasebe M."/>
            <person name="Maruyama T."/>
            <person name="Minagawa J."/>
            <person name="Obokata J."/>
            <person name="Shigenobu S."/>
        </authorList>
    </citation>
    <scope>NUCLEOTIDE SEQUENCE [LARGE SCALE GENOMIC DNA]</scope>
</reference>
<keyword evidence="2" id="KW-1185">Reference proteome</keyword>
<organism evidence="1 2">
    <name type="scientific">Plakobranchus ocellatus</name>
    <dbReference type="NCBI Taxonomy" id="259542"/>
    <lineage>
        <taxon>Eukaryota</taxon>
        <taxon>Metazoa</taxon>
        <taxon>Spiralia</taxon>
        <taxon>Lophotrochozoa</taxon>
        <taxon>Mollusca</taxon>
        <taxon>Gastropoda</taxon>
        <taxon>Heterobranchia</taxon>
        <taxon>Euthyneura</taxon>
        <taxon>Panpulmonata</taxon>
        <taxon>Sacoglossa</taxon>
        <taxon>Placobranchoidea</taxon>
        <taxon>Plakobranchidae</taxon>
        <taxon>Plakobranchus</taxon>
    </lineage>
</organism>